<dbReference type="Proteomes" id="UP000006591">
    <property type="component" value="Chromosome 11"/>
</dbReference>
<accession>A0A0E0J4V6</accession>
<name>A0A0E0J4V6_ORYNI</name>
<dbReference type="HOGENOM" id="CLU_367783_0_0_1"/>
<sequence length="758" mass="83345">MAEPTPPLPSNAGLRILLSKDRPPASSSSALAAATSAAVSSHTDRDRIIGVFRDALSRTESPEAFALQAVQDAIKPQKQTVLVLEENQSLENALRKLLQELAVVLSTFEAQPLSDDDGKLNNLDQEEDAAFNIKYLTSSKLMGLELKDPSFRRHILVQCLIFFDFLKAPGKTDKEGPTGSMNALTDSERICMPSVTEYWKPLAEDMDPSAGIEDEYHHKNNRVVPQELLPPEVRSKFYSKPGDKAKRPKREDPKGTSAQPKEQQVVSATPETDGGGSGAEPEEGAVPMDSDNAAIDEGRKQSPEEVSGPESGQCEAEADGEDNMKNEATRRKKTTWPHRSHTSLTQERERDKAQSCFLPKASSNNNGVVLSSSPLNRRRRPDPTCLLPASATRREGPSPRLVLWIVAMDMETEKQQQQTRCPPWLQAAIADIEQRVRALAVSVPEDAAATATDHSFAERAENYYHKRPQLLALLTDLHHRYLYLADRYSQSLLAANKPFHAAAASSDCGSSDVDDRSSDAGSSLSFQPPPATSSSVRDAVDAELVVAELVAAWIDREILADEAERRKAESARKIELQGSLVEVLESERLVLLGENARVGFRASAAEEEAAAAAAELGYMRRRAAEMARLVVKLREDHRVCMLGRKIEALQSQVYGLELRNRECYEAMAAWEAERKVGLAEIERLRADNKRLAAEAAMAAAARRKRKGGNGSGWLWWARVRMAAEWTPCAPAVRKVGEQIKHGGGRKDVKYNAGGCFCL</sequence>
<reference evidence="4" key="2">
    <citation type="submission" date="2018-04" db="EMBL/GenBank/DDBJ databases">
        <title>OnivRS2 (Oryza nivara Reference Sequence Version 2).</title>
        <authorList>
            <person name="Zhang J."/>
            <person name="Kudrna D."/>
            <person name="Lee S."/>
            <person name="Talag J."/>
            <person name="Rajasekar S."/>
            <person name="Welchert J."/>
            <person name="Hsing Y.-I."/>
            <person name="Wing R.A."/>
        </authorList>
    </citation>
    <scope>NUCLEOTIDE SEQUENCE [LARGE SCALE GENOMIC DNA]</scope>
    <source>
        <strain evidence="4">SL10</strain>
    </source>
</reference>
<dbReference type="GO" id="GO:0003779">
    <property type="term" value="F:actin binding"/>
    <property type="evidence" value="ECO:0007669"/>
    <property type="project" value="InterPro"/>
</dbReference>
<dbReference type="EnsemblPlants" id="ONIVA11G21250.1">
    <property type="protein sequence ID" value="ONIVA11G21250.1"/>
    <property type="gene ID" value="ONIVA11G21250"/>
</dbReference>
<feature type="compositionally biased region" description="Low complexity" evidence="2">
    <location>
        <begin position="362"/>
        <end position="375"/>
    </location>
</feature>
<dbReference type="Pfam" id="PF11957">
    <property type="entry name" value="efThoc1"/>
    <property type="match status" value="1"/>
</dbReference>
<keyword evidence="1" id="KW-0175">Coiled coil</keyword>
<dbReference type="InterPro" id="IPR011684">
    <property type="entry name" value="NAB"/>
</dbReference>
<proteinExistence type="predicted"/>
<dbReference type="GO" id="GO:0006406">
    <property type="term" value="P:mRNA export from nucleus"/>
    <property type="evidence" value="ECO:0007669"/>
    <property type="project" value="TreeGrafter"/>
</dbReference>
<organism evidence="4">
    <name type="scientific">Oryza nivara</name>
    <name type="common">Indian wild rice</name>
    <name type="synonym">Oryza sativa f. spontanea</name>
    <dbReference type="NCBI Taxonomy" id="4536"/>
    <lineage>
        <taxon>Eukaryota</taxon>
        <taxon>Viridiplantae</taxon>
        <taxon>Streptophyta</taxon>
        <taxon>Embryophyta</taxon>
        <taxon>Tracheophyta</taxon>
        <taxon>Spermatophyta</taxon>
        <taxon>Magnoliopsida</taxon>
        <taxon>Liliopsida</taxon>
        <taxon>Poales</taxon>
        <taxon>Poaceae</taxon>
        <taxon>BOP clade</taxon>
        <taxon>Oryzoideae</taxon>
        <taxon>Oryzeae</taxon>
        <taxon>Oryzinae</taxon>
        <taxon>Oryza</taxon>
    </lineage>
</organism>
<evidence type="ECO:0000313" key="4">
    <source>
        <dbReference type="EnsemblPlants" id="ONIVA11G21250.1"/>
    </source>
</evidence>
<dbReference type="Pfam" id="PF07765">
    <property type="entry name" value="KIP1"/>
    <property type="match status" value="1"/>
</dbReference>
<feature type="region of interest" description="Disordered" evidence="2">
    <location>
        <begin position="504"/>
        <end position="534"/>
    </location>
</feature>
<feature type="compositionally biased region" description="Low complexity" evidence="2">
    <location>
        <begin position="25"/>
        <end position="40"/>
    </location>
</feature>
<dbReference type="AlphaFoldDB" id="A0A0E0J4V6"/>
<dbReference type="eggNOG" id="KOG2491">
    <property type="taxonomic scope" value="Eukaryota"/>
</dbReference>
<protein>
    <recommendedName>
        <fullName evidence="3">NAB domain-containing protein</fullName>
    </recommendedName>
</protein>
<dbReference type="PANTHER" id="PTHR13265:SF0">
    <property type="entry name" value="HPR1"/>
    <property type="match status" value="1"/>
</dbReference>
<evidence type="ECO:0000256" key="1">
    <source>
        <dbReference type="ARBA" id="ARBA00023054"/>
    </source>
</evidence>
<dbReference type="Gramene" id="ONIVA11G21250.1">
    <property type="protein sequence ID" value="ONIVA11G21250.1"/>
    <property type="gene ID" value="ONIVA11G21250"/>
</dbReference>
<feature type="compositionally biased region" description="Basic residues" evidence="2">
    <location>
        <begin position="330"/>
        <end position="341"/>
    </location>
</feature>
<dbReference type="PROSITE" id="PS51774">
    <property type="entry name" value="NAB"/>
    <property type="match status" value="1"/>
</dbReference>
<evidence type="ECO:0000259" key="3">
    <source>
        <dbReference type="PROSITE" id="PS51774"/>
    </source>
</evidence>
<evidence type="ECO:0000256" key="2">
    <source>
        <dbReference type="SAM" id="MobiDB-lite"/>
    </source>
</evidence>
<dbReference type="PANTHER" id="PTHR13265">
    <property type="entry name" value="THO COMPLEX SUBUNIT 1"/>
    <property type="match status" value="1"/>
</dbReference>
<evidence type="ECO:0000313" key="5">
    <source>
        <dbReference type="Proteomes" id="UP000006591"/>
    </source>
</evidence>
<feature type="region of interest" description="Disordered" evidence="2">
    <location>
        <begin position="21"/>
        <end position="40"/>
    </location>
</feature>
<dbReference type="InterPro" id="IPR021861">
    <property type="entry name" value="THO_THOC1"/>
</dbReference>
<reference evidence="4" key="1">
    <citation type="submission" date="2015-04" db="UniProtKB">
        <authorList>
            <consortium name="EnsemblPlants"/>
        </authorList>
    </citation>
    <scope>IDENTIFICATION</scope>
    <source>
        <strain evidence="4">SL10</strain>
    </source>
</reference>
<feature type="region of interest" description="Disordered" evidence="2">
    <location>
        <begin position="222"/>
        <end position="393"/>
    </location>
</feature>
<dbReference type="GO" id="GO:0000445">
    <property type="term" value="C:THO complex part of transcription export complex"/>
    <property type="evidence" value="ECO:0007669"/>
    <property type="project" value="TreeGrafter"/>
</dbReference>
<keyword evidence="5" id="KW-1185">Reference proteome</keyword>
<feature type="domain" description="NAB" evidence="3">
    <location>
        <begin position="408"/>
        <end position="495"/>
    </location>
</feature>
<feature type="compositionally biased region" description="Polar residues" evidence="2">
    <location>
        <begin position="256"/>
        <end position="270"/>
    </location>
</feature>
<dbReference type="STRING" id="4536.A0A0E0J4V6"/>
<feature type="compositionally biased region" description="Basic and acidic residues" evidence="2">
    <location>
        <begin position="241"/>
        <end position="254"/>
    </location>
</feature>